<accession>A0A6I4RV64</accession>
<evidence type="ECO:0000313" key="3">
    <source>
        <dbReference type="Proteomes" id="UP000469081"/>
    </source>
</evidence>
<name>A0A6I4RV64_FRATU</name>
<dbReference type="Gene3D" id="3.90.660.10">
    <property type="match status" value="1"/>
</dbReference>
<dbReference type="AlphaFoldDB" id="A0A6I4RV64"/>
<organism evidence="2 3">
    <name type="scientific">Francisella tularensis</name>
    <dbReference type="NCBI Taxonomy" id="263"/>
    <lineage>
        <taxon>Bacteria</taxon>
        <taxon>Pseudomonadati</taxon>
        <taxon>Pseudomonadota</taxon>
        <taxon>Gammaproteobacteria</taxon>
        <taxon>Thiotrichales</taxon>
        <taxon>Francisellaceae</taxon>
        <taxon>Francisella</taxon>
    </lineage>
</organism>
<dbReference type="Gene3D" id="3.50.50.60">
    <property type="entry name" value="FAD/NAD(P)-binding domain"/>
    <property type="match status" value="1"/>
</dbReference>
<comment type="caution">
    <text evidence="2">The sequence shown here is derived from an EMBL/GenBank/DDBJ whole genome shotgun (WGS) entry which is preliminary data.</text>
</comment>
<evidence type="ECO:0000259" key="1">
    <source>
        <dbReference type="Pfam" id="PF01593"/>
    </source>
</evidence>
<dbReference type="EMBL" id="VJEZ01000007">
    <property type="protein sequence ID" value="MWZ40111.1"/>
    <property type="molecule type" value="Genomic_DNA"/>
</dbReference>
<dbReference type="Pfam" id="PF13450">
    <property type="entry name" value="NAD_binding_8"/>
    <property type="match status" value="1"/>
</dbReference>
<dbReference type="PANTHER" id="PTHR16128">
    <property type="entry name" value="FAD/NAD(P)-BINDING OXIDOREDUCTASE FAMILY PROTEIN"/>
    <property type="match status" value="1"/>
</dbReference>
<sequence>MIKIAIIGAGIAGLTAAKILKDCAQVTVFEKSRGVSGRMSTRYADPYYFDHGAQYFTAKSTDFKEFLKPMIDNGIVKNWQANFVEIKDYKIINQKLWNNEYEHYVGTPRMNVVAQFLAQDLQVYLNTRIGSVTSLDNQWLVNDENHNPLGKYDWIIFAIPSDQLYELLPKNISFYDQISSIKMKGCFSLMLGYDKSINLGFDAALVHDDIISWVSLNSSKPERNTPSCLVIHSSNQWADNHINDNREEIFEIIFERAKKILNIDLDNPQYKTLHTWHYANIQKQNTPNYFIDINQKIAACGDWCIKGRVESAFTSAFKLANQITKNLS</sequence>
<proteinExistence type="predicted"/>
<dbReference type="Proteomes" id="UP000469081">
    <property type="component" value="Unassembled WGS sequence"/>
</dbReference>
<dbReference type="GO" id="GO:0016491">
    <property type="term" value="F:oxidoreductase activity"/>
    <property type="evidence" value="ECO:0007669"/>
    <property type="project" value="InterPro"/>
</dbReference>
<dbReference type="PANTHER" id="PTHR16128:SF5">
    <property type="entry name" value="FAD_NAD(P)-BINDING OXIDOREDUCTASE FAMILY PROTEIN"/>
    <property type="match status" value="1"/>
</dbReference>
<dbReference type="Pfam" id="PF01593">
    <property type="entry name" value="Amino_oxidase"/>
    <property type="match status" value="1"/>
</dbReference>
<feature type="domain" description="Amine oxidase" evidence="1">
    <location>
        <begin position="95"/>
        <end position="323"/>
    </location>
</feature>
<dbReference type="InterPro" id="IPR002937">
    <property type="entry name" value="Amino_oxidase"/>
</dbReference>
<protein>
    <submittedName>
        <fullName evidence="2">NADP transhydrogenase subunit alpha</fullName>
    </submittedName>
</protein>
<dbReference type="RefSeq" id="WP_011733727.1">
    <property type="nucleotide sequence ID" value="NZ_VJEZ01000007.1"/>
</dbReference>
<dbReference type="InterPro" id="IPR036188">
    <property type="entry name" value="FAD/NAD-bd_sf"/>
</dbReference>
<gene>
    <name evidence="2" type="ORF">FNC33_06065</name>
</gene>
<evidence type="ECO:0000313" key="2">
    <source>
        <dbReference type="EMBL" id="MWZ40111.1"/>
    </source>
</evidence>
<dbReference type="SUPFAM" id="SSF51905">
    <property type="entry name" value="FAD/NAD(P)-binding domain"/>
    <property type="match status" value="1"/>
</dbReference>
<reference evidence="2 3" key="1">
    <citation type="submission" date="2019-06" db="EMBL/GenBank/DDBJ databases">
        <title>Phylogeography and genetic diversity of Francisella tularensis subsp. holarctica in France (1947-2018).</title>
        <authorList>
            <person name="Kevin M."/>
            <person name="Madani N."/>
            <person name="Maurin M."/>
        </authorList>
    </citation>
    <scope>NUCLEOTIDE SEQUENCE [LARGE SCALE GENOMIC DNA]</scope>
    <source>
        <strain evidence="2 3">ATCC 15482</strain>
    </source>
</reference>